<gene>
    <name evidence="2" type="ORF">H7F16_13480</name>
</gene>
<proteinExistence type="predicted"/>
<feature type="compositionally biased region" description="Basic and acidic residues" evidence="1">
    <location>
        <begin position="479"/>
        <end position="493"/>
    </location>
</feature>
<dbReference type="EMBL" id="JACLQD010000004">
    <property type="protein sequence ID" value="MBC2836525.1"/>
    <property type="molecule type" value="Genomic_DNA"/>
</dbReference>
<feature type="region of interest" description="Disordered" evidence="1">
    <location>
        <begin position="1053"/>
        <end position="1076"/>
    </location>
</feature>
<dbReference type="AlphaFoldDB" id="A0A842IA58"/>
<feature type="compositionally biased region" description="Basic and acidic residues" evidence="1">
    <location>
        <begin position="500"/>
        <end position="510"/>
    </location>
</feature>
<sequence length="1076" mass="116095">MPLTEAQHAWIETAQAKSAEFQAFGEKMSVRNKEMTEITAEIDRLTSELRDANAALKVTWDSDAGKGLFKGKKRSMDWMDGDSDSEVDTVHDLTGKYKVDEKAARRVLMLHEELVRLQTRMEEAEYEDPVTKKKAKVFSPKDIERELWSPLVMAEVLPSNAVADKYSQEAQVWTGACEIYGEILEKHTEEASEFEGAKRALRIGMDVVALVGSVGAESIKAANFDAVSMSAADKDLASAAKKVAPSERTPAQVSLLGKLDKLEVAERNMAALSVATTVVNGGLKVADKALDTPDAKLGWAIAESVYEALGEAASKSLGLAGKQVATSNKALSETQAFKTSIASATSLVSYGFKAGKVVFRVNEICTAKDESGRKKAALGLIQSVAGAIGDAFAAFDRQDGKNDKGEDVTGTNGAWSKIGAAVRTAVIGASNAGFIAEHIYKAQKSGGLKNPSALVGAIGLTVLAPIMAGVFDSLSDASRRDLKKDDKGKEEAYGKGAQRSFEESSDDKAGNRLTGETHSTFTDYVDQSMSSLMPDKDDESAGAIDKEKAKEQVEAALKSLPELATLGTALLSAIPSGATAEEAKQAIAERLSKLEQQEKEKEIGNFSKRLADDPQFKESFFADIKTQSDEEADRLDKLINDASPSPEELDNDEKAEKSVAALEKLTNEAEACNQKWQMVNTLTSGGASILVAALPVAGLVVAIQRLAMDTAILVRKSIQLNKWMDNMALTMGNHSVYGPAITSRLSSAKIQVSQQSLLVIYAALGVASEGAKLGDCTGAATGISIGVNMARALTEFGFKMHKEAEIEAGWQLYKEARANPGDRKRARKAMRWNSTLSKCVLAYGIVKDGDPIAKEVGRSCGLTPEILVDGKNVCTKVVKYFETVYSDDPQVKRRIPLKKDWHPGMANLSLDSWLRFKAAAIDRAIPSMSQESARTTDIDRFMAVLEPLIGRDADYSGVRDLKFPELNPDPAGADMRLDPKYREFLNRTKEAANGLIAALRAWKPVNGKPPSDSDQKWIAGSSHDGMIDVADSLLAQAQLLLGEVSFDIKQLEEREKQDKAREAAALEAGKQQLKAA</sequence>
<evidence type="ECO:0000313" key="2">
    <source>
        <dbReference type="EMBL" id="MBC2836525.1"/>
    </source>
</evidence>
<reference evidence="2 3" key="1">
    <citation type="journal article" date="2017" name="Int. J. Syst. Evol. Microbiol.">
        <title>Gemmobacter straminiformis sp. nov., isolated from an artificial fountain.</title>
        <authorList>
            <person name="Kang J.Y."/>
            <person name="Kim M.J."/>
            <person name="Chun J."/>
            <person name="Son K.P."/>
            <person name="Jahng K.Y."/>
        </authorList>
    </citation>
    <scope>NUCLEOTIDE SEQUENCE [LARGE SCALE GENOMIC DNA]</scope>
    <source>
        <strain evidence="2 3">CAM-8</strain>
    </source>
</reference>
<dbReference type="RefSeq" id="WP_185798153.1">
    <property type="nucleotide sequence ID" value="NZ_JACLQD010000004.1"/>
</dbReference>
<keyword evidence="3" id="KW-1185">Reference proteome</keyword>
<dbReference type="Proteomes" id="UP000555411">
    <property type="component" value="Unassembled WGS sequence"/>
</dbReference>
<evidence type="ECO:0000256" key="1">
    <source>
        <dbReference type="SAM" id="MobiDB-lite"/>
    </source>
</evidence>
<feature type="compositionally biased region" description="Basic and acidic residues" evidence="1">
    <location>
        <begin position="1053"/>
        <end position="1064"/>
    </location>
</feature>
<comment type="caution">
    <text evidence="2">The sequence shown here is derived from an EMBL/GenBank/DDBJ whole genome shotgun (WGS) entry which is preliminary data.</text>
</comment>
<protein>
    <submittedName>
        <fullName evidence="2">Uncharacterized protein</fullName>
    </submittedName>
</protein>
<name>A0A842IA58_9RHOB</name>
<feature type="region of interest" description="Disordered" evidence="1">
    <location>
        <begin position="479"/>
        <end position="520"/>
    </location>
</feature>
<organism evidence="2 3">
    <name type="scientific">Paragemmobacter straminiformis</name>
    <dbReference type="NCBI Taxonomy" id="2045119"/>
    <lineage>
        <taxon>Bacteria</taxon>
        <taxon>Pseudomonadati</taxon>
        <taxon>Pseudomonadota</taxon>
        <taxon>Alphaproteobacteria</taxon>
        <taxon>Rhodobacterales</taxon>
        <taxon>Paracoccaceae</taxon>
        <taxon>Paragemmobacter</taxon>
    </lineage>
</organism>
<accession>A0A842IA58</accession>
<evidence type="ECO:0000313" key="3">
    <source>
        <dbReference type="Proteomes" id="UP000555411"/>
    </source>
</evidence>